<evidence type="ECO:0000256" key="2">
    <source>
        <dbReference type="ARBA" id="ARBA00022723"/>
    </source>
</evidence>
<evidence type="ECO:0000313" key="7">
    <source>
        <dbReference type="EMBL" id="MBM6831584.1"/>
    </source>
</evidence>
<dbReference type="GO" id="GO:0046872">
    <property type="term" value="F:metal ion binding"/>
    <property type="evidence" value="ECO:0007669"/>
    <property type="project" value="UniProtKB-KW"/>
</dbReference>
<dbReference type="EMBL" id="JACJLU010000005">
    <property type="protein sequence ID" value="MBM6831584.1"/>
    <property type="molecule type" value="Genomic_DNA"/>
</dbReference>
<dbReference type="Pfam" id="PF00753">
    <property type="entry name" value="Lactamase_B"/>
    <property type="match status" value="1"/>
</dbReference>
<dbReference type="CDD" id="cd06262">
    <property type="entry name" value="metallo-hydrolase-like_MBL-fold"/>
    <property type="match status" value="1"/>
</dbReference>
<dbReference type="SUPFAM" id="SSF56281">
    <property type="entry name" value="Metallo-hydrolase/oxidoreductase"/>
    <property type="match status" value="1"/>
</dbReference>
<accession>A0A7W8FWE6</accession>
<evidence type="ECO:0000256" key="4">
    <source>
        <dbReference type="ARBA" id="ARBA00022833"/>
    </source>
</evidence>
<reference evidence="7 9" key="3">
    <citation type="journal article" date="2021" name="Sci. Rep.">
        <title>The distribution of antibiotic resistance genes in chicken gut microbiota commensals.</title>
        <authorList>
            <person name="Juricova H."/>
            <person name="Matiasovicova J."/>
            <person name="Kubasova T."/>
            <person name="Cejkova D."/>
            <person name="Rychlik I."/>
        </authorList>
    </citation>
    <scope>NUCLEOTIDE SEQUENCE [LARGE SCALE GENOMIC DNA]</scope>
    <source>
        <strain evidence="7 9">An423</strain>
    </source>
</reference>
<dbReference type="Gene3D" id="3.60.15.10">
    <property type="entry name" value="Ribonuclease Z/Hydroxyacylglutathione hydrolase-like"/>
    <property type="match status" value="1"/>
</dbReference>
<name>A0A7W8FWE6_9FIRM</name>
<evidence type="ECO:0000256" key="3">
    <source>
        <dbReference type="ARBA" id="ARBA00022801"/>
    </source>
</evidence>
<keyword evidence="2" id="KW-0479">Metal-binding</keyword>
<dbReference type="EMBL" id="JACHHD010000001">
    <property type="protein sequence ID" value="MBB5184148.1"/>
    <property type="molecule type" value="Genomic_DNA"/>
</dbReference>
<evidence type="ECO:0000256" key="1">
    <source>
        <dbReference type="ARBA" id="ARBA00001947"/>
    </source>
</evidence>
<dbReference type="PANTHER" id="PTHR46233">
    <property type="entry name" value="HYDROXYACYLGLUTATHIONE HYDROLASE GLOC"/>
    <property type="match status" value="1"/>
</dbReference>
<keyword evidence="4" id="KW-0862">Zinc</keyword>
<evidence type="ECO:0000259" key="5">
    <source>
        <dbReference type="SMART" id="SM00849"/>
    </source>
</evidence>
<evidence type="ECO:0000313" key="8">
    <source>
        <dbReference type="Proteomes" id="UP000521313"/>
    </source>
</evidence>
<dbReference type="InterPro" id="IPR001279">
    <property type="entry name" value="Metallo-B-lactamas"/>
</dbReference>
<dbReference type="AlphaFoldDB" id="A0A7W8FWE6"/>
<organism evidence="6 8">
    <name type="scientific">Faecalicoccus acidiformans</name>
    <dbReference type="NCBI Taxonomy" id="915173"/>
    <lineage>
        <taxon>Bacteria</taxon>
        <taxon>Bacillati</taxon>
        <taxon>Bacillota</taxon>
        <taxon>Erysipelotrichia</taxon>
        <taxon>Erysipelotrichales</taxon>
        <taxon>Erysipelotrichaceae</taxon>
        <taxon>Faecalicoccus</taxon>
    </lineage>
</organism>
<evidence type="ECO:0000313" key="6">
    <source>
        <dbReference type="EMBL" id="MBB5184148.1"/>
    </source>
</evidence>
<keyword evidence="9" id="KW-1185">Reference proteome</keyword>
<dbReference type="RefSeq" id="WP_183373859.1">
    <property type="nucleotide sequence ID" value="NZ_CAWVLV010000043.1"/>
</dbReference>
<protein>
    <submittedName>
        <fullName evidence="6">Glyoxylase-like metal-dependent hydrolase (Beta-lactamase superfamily II)</fullName>
    </submittedName>
    <submittedName>
        <fullName evidence="7">MBL fold metallo-hydrolase</fullName>
    </submittedName>
</protein>
<gene>
    <name evidence="7" type="ORF">H5982_05605</name>
    <name evidence="6" type="ORF">HNQ43_000181</name>
</gene>
<comment type="cofactor">
    <cofactor evidence="1">
        <name>Zn(2+)</name>
        <dbReference type="ChEBI" id="CHEBI:29105"/>
    </cofactor>
</comment>
<dbReference type="PANTHER" id="PTHR46233:SF3">
    <property type="entry name" value="HYDROXYACYLGLUTATHIONE HYDROLASE GLOC"/>
    <property type="match status" value="1"/>
</dbReference>
<comment type="caution">
    <text evidence="6">The sequence shown here is derived from an EMBL/GenBank/DDBJ whole genome shotgun (WGS) entry which is preliminary data.</text>
</comment>
<feature type="domain" description="Metallo-beta-lactamase" evidence="5">
    <location>
        <begin position="12"/>
        <end position="184"/>
    </location>
</feature>
<dbReference type="Proteomes" id="UP000521313">
    <property type="component" value="Unassembled WGS sequence"/>
</dbReference>
<dbReference type="GO" id="GO:0016787">
    <property type="term" value="F:hydrolase activity"/>
    <property type="evidence" value="ECO:0007669"/>
    <property type="project" value="UniProtKB-KW"/>
</dbReference>
<reference evidence="6 8" key="1">
    <citation type="submission" date="2020-08" db="EMBL/GenBank/DDBJ databases">
        <title>Genomic Encyclopedia of Type Strains, Phase IV (KMG-IV): sequencing the most valuable type-strain genomes for metagenomic binning, comparative biology and taxonomic classification.</title>
        <authorList>
            <person name="Goeker M."/>
        </authorList>
    </citation>
    <scope>NUCLEOTIDE SEQUENCE [LARGE SCALE GENOMIC DNA]</scope>
    <source>
        <strain evidence="6 8">DSM 26963</strain>
    </source>
</reference>
<evidence type="ECO:0000313" key="9">
    <source>
        <dbReference type="Proteomes" id="UP000775500"/>
    </source>
</evidence>
<dbReference type="SMART" id="SM00849">
    <property type="entry name" value="Lactamase_B"/>
    <property type="match status" value="1"/>
</dbReference>
<proteinExistence type="predicted"/>
<dbReference type="Proteomes" id="UP000775500">
    <property type="component" value="Unassembled WGS sequence"/>
</dbReference>
<sequence length="203" mass="22217">MNVKTLPLGPVQANCYIVTKGNHAIVIDPGDLFDLDSILAQGPYTLEAVLLTHAHFDHIKGVDAIVRSHSVPVYIHPQEVAFLKDPSLNASVAFYDRVSIQSPALPLQPGRMNLADFEIDVLFTPGHSCGSTCFIIDNALFSGDTLFQYSIGRTDLPTGSFMEMKESLVRLSSLDDQLIVYPGHGPSTTIGMEKRMNPYLLSL</sequence>
<reference evidence="7" key="2">
    <citation type="submission" date="2020-08" db="EMBL/GenBank/DDBJ databases">
        <authorList>
            <person name="Cejkova D."/>
            <person name="Kubasova T."/>
            <person name="Jahodarova E."/>
            <person name="Rychlik I."/>
        </authorList>
    </citation>
    <scope>NUCLEOTIDE SEQUENCE</scope>
    <source>
        <strain evidence="7">An423</strain>
    </source>
</reference>
<dbReference type="InterPro" id="IPR051453">
    <property type="entry name" value="MBL_Glyoxalase_II"/>
</dbReference>
<dbReference type="InterPro" id="IPR036866">
    <property type="entry name" value="RibonucZ/Hydroxyglut_hydro"/>
</dbReference>
<keyword evidence="3 6" id="KW-0378">Hydrolase</keyword>